<comment type="caution">
    <text evidence="3">The sequence shown here is derived from an EMBL/GenBank/DDBJ whole genome shotgun (WGS) entry which is preliminary data.</text>
</comment>
<evidence type="ECO:0000256" key="1">
    <source>
        <dbReference type="SAM" id="Phobius"/>
    </source>
</evidence>
<sequence length="352" mass="37663">MSTVQDDRAGQAAREESLVRLAARLTLTLGAPRPAVFWLDLSLSAGLGYLALALACSDVAVWIRLLAGGVSILALYRAESFIHELCHLKSGAVPGFALAWNLAIGIPLLTPSFLYDGVHNLHHARTRYGTAEDPEYLRLAAMSPWTLPVSVIMAGFAPVLLMVRFALLAPVSAIVPPLRRILVERFSALAINPAFRREPPRGPQRRRWLLLESAASAWAIAILAGAIAGLIPLRVVLTGAAVLSGMAVLNQVRTLAAHLWESDGEPLSVTGQYLDSVNVPPPGWLPALWAPVGLRYHALHHLLPGIPYHRLGEAHRRLTSALPPGAGFERADHPGLASALIRLVRAAGGSAA</sequence>
<dbReference type="InterPro" id="IPR005804">
    <property type="entry name" value="FA_desaturase_dom"/>
</dbReference>
<keyword evidence="1" id="KW-0472">Membrane</keyword>
<name>A0A5C6UCW9_9SPHN</name>
<feature type="transmembrane region" description="Helical" evidence="1">
    <location>
        <begin position="151"/>
        <end position="175"/>
    </location>
</feature>
<organism evidence="3 4">
    <name type="scientific">Sphingomonas ginsenosidivorax</name>
    <dbReference type="NCBI Taxonomy" id="862135"/>
    <lineage>
        <taxon>Bacteria</taxon>
        <taxon>Pseudomonadati</taxon>
        <taxon>Pseudomonadota</taxon>
        <taxon>Alphaproteobacteria</taxon>
        <taxon>Sphingomonadales</taxon>
        <taxon>Sphingomonadaceae</taxon>
        <taxon>Sphingomonas</taxon>
    </lineage>
</organism>
<keyword evidence="4" id="KW-1185">Reference proteome</keyword>
<keyword evidence="1" id="KW-1133">Transmembrane helix</keyword>
<accession>A0A5C6UCW9</accession>
<feature type="transmembrane region" description="Helical" evidence="1">
    <location>
        <begin position="208"/>
        <end position="227"/>
    </location>
</feature>
<dbReference type="RefSeq" id="WP_147080855.1">
    <property type="nucleotide sequence ID" value="NZ_VOQR01000001.1"/>
</dbReference>
<dbReference type="GO" id="GO:0006629">
    <property type="term" value="P:lipid metabolic process"/>
    <property type="evidence" value="ECO:0007669"/>
    <property type="project" value="InterPro"/>
</dbReference>
<evidence type="ECO:0000259" key="2">
    <source>
        <dbReference type="Pfam" id="PF00487"/>
    </source>
</evidence>
<reference evidence="3 4" key="1">
    <citation type="journal article" date="2013" name="Antonie Van Leeuwenhoek">
        <title>Sphingomonas ginsenosidivorax sp. nov., with the ability to transform ginsenosides.</title>
        <authorList>
            <person name="Jin X.F."/>
            <person name="Kim J.K."/>
            <person name="Liu Q.M."/>
            <person name="Kang M.S."/>
            <person name="He D."/>
            <person name="Jin F.X."/>
            <person name="Kim S.C."/>
            <person name="Im W.T."/>
        </authorList>
    </citation>
    <scope>NUCLEOTIDE SEQUENCE [LARGE SCALE GENOMIC DNA]</scope>
    <source>
        <strain evidence="3 4">KHI67</strain>
    </source>
</reference>
<dbReference type="AlphaFoldDB" id="A0A5C6UCW9"/>
<keyword evidence="1" id="KW-0812">Transmembrane</keyword>
<dbReference type="Pfam" id="PF00487">
    <property type="entry name" value="FA_desaturase"/>
    <property type="match status" value="1"/>
</dbReference>
<evidence type="ECO:0000313" key="4">
    <source>
        <dbReference type="Proteomes" id="UP000321250"/>
    </source>
</evidence>
<dbReference type="CDD" id="cd01060">
    <property type="entry name" value="Membrane-FADS-like"/>
    <property type="match status" value="1"/>
</dbReference>
<protein>
    <submittedName>
        <fullName evidence="3">Fatty acid desaturase</fullName>
    </submittedName>
</protein>
<dbReference type="EMBL" id="VOQR01000001">
    <property type="protein sequence ID" value="TXC70549.1"/>
    <property type="molecule type" value="Genomic_DNA"/>
</dbReference>
<proteinExistence type="predicted"/>
<gene>
    <name evidence="3" type="ORF">FSB78_06045</name>
</gene>
<dbReference type="OrthoDB" id="9792534at2"/>
<dbReference type="Proteomes" id="UP000321250">
    <property type="component" value="Unassembled WGS sequence"/>
</dbReference>
<feature type="transmembrane region" description="Helical" evidence="1">
    <location>
        <begin position="90"/>
        <end position="109"/>
    </location>
</feature>
<feature type="domain" description="Fatty acid desaturase" evidence="2">
    <location>
        <begin position="62"/>
        <end position="324"/>
    </location>
</feature>
<feature type="transmembrane region" description="Helical" evidence="1">
    <location>
        <begin position="61"/>
        <end position="78"/>
    </location>
</feature>
<evidence type="ECO:0000313" key="3">
    <source>
        <dbReference type="EMBL" id="TXC70549.1"/>
    </source>
</evidence>
<feature type="transmembrane region" description="Helical" evidence="1">
    <location>
        <begin position="35"/>
        <end position="55"/>
    </location>
</feature>